<dbReference type="PROSITE" id="PS50110">
    <property type="entry name" value="RESPONSE_REGULATORY"/>
    <property type="match status" value="1"/>
</dbReference>
<sequence>MAKARVLVVDDSLTMRALVAGMLEKDKNIEIVGLADGAAEARQMVRDLKPTVMTLDVEMPGMSGIEYLAEIMETAPMPVIMFSTLTAKGADSSIEALRLGALDCYPKPTRATPDEVQKAIGQLAKTVKEAPARFRALNDGARKPSAKAATDAPFNWNGKLLAVGADVGSTKPLFDLLGDIPKDGPPALVVQHMRDELADGMIAKLSAALGPRVVEASDGLKLEHGMIVVARPGTHHVYVDRWPDGVVRMLDKPPFAGHRPSISLMMATIAKTAAEQTVAVLLAEGEDGVAGVQAIRAARGYAIAPAGDGSGGLEIGRGMAVQPIKAGAISETVLGLCRG</sequence>
<dbReference type="InterPro" id="IPR008248">
    <property type="entry name" value="CheB-like"/>
</dbReference>
<dbReference type="InterPro" id="IPR011006">
    <property type="entry name" value="CheY-like_superfamily"/>
</dbReference>
<feature type="domain" description="CheB-type methylesterase" evidence="9">
    <location>
        <begin position="153"/>
        <end position="333"/>
    </location>
</feature>
<proteinExistence type="predicted"/>
<evidence type="ECO:0000313" key="11">
    <source>
        <dbReference type="EMBL" id="SDE82664.1"/>
    </source>
</evidence>
<keyword evidence="12" id="KW-1185">Reference proteome</keyword>
<dbReference type="EMBL" id="FNBI01000001">
    <property type="protein sequence ID" value="SDE82664.1"/>
    <property type="molecule type" value="Genomic_DNA"/>
</dbReference>
<dbReference type="GO" id="GO:0006935">
    <property type="term" value="P:chemotaxis"/>
    <property type="evidence" value="ECO:0007669"/>
    <property type="project" value="UniProtKB-KW"/>
</dbReference>
<dbReference type="SMART" id="SM00448">
    <property type="entry name" value="REC"/>
    <property type="match status" value="1"/>
</dbReference>
<accession>A0A1G7G3F2</accession>
<organism evidence="11 12">
    <name type="scientific">Sphingomonas carotinifaciens</name>
    <dbReference type="NCBI Taxonomy" id="1166323"/>
    <lineage>
        <taxon>Bacteria</taxon>
        <taxon>Pseudomonadati</taxon>
        <taxon>Pseudomonadota</taxon>
        <taxon>Alphaproteobacteria</taxon>
        <taxon>Sphingomonadales</taxon>
        <taxon>Sphingomonadaceae</taxon>
        <taxon>Sphingomonas</taxon>
    </lineage>
</organism>
<dbReference type="Proteomes" id="UP000323502">
    <property type="component" value="Unassembled WGS sequence"/>
</dbReference>
<evidence type="ECO:0000256" key="6">
    <source>
        <dbReference type="PROSITE-ProRule" id="PRU00050"/>
    </source>
</evidence>
<evidence type="ECO:0000256" key="1">
    <source>
        <dbReference type="ARBA" id="ARBA00022490"/>
    </source>
</evidence>
<evidence type="ECO:0000313" key="12">
    <source>
        <dbReference type="Proteomes" id="UP000323502"/>
    </source>
</evidence>
<keyword evidence="3" id="KW-0378">Hydrolase</keyword>
<keyword evidence="2" id="KW-0145">Chemotaxis</keyword>
<dbReference type="OrthoDB" id="9793421at2"/>
<dbReference type="InterPro" id="IPR001789">
    <property type="entry name" value="Sig_transdc_resp-reg_receiver"/>
</dbReference>
<dbReference type="GO" id="GO:0005737">
    <property type="term" value="C:cytoplasm"/>
    <property type="evidence" value="ECO:0007669"/>
    <property type="project" value="InterPro"/>
</dbReference>
<dbReference type="RefSeq" id="WP_149681151.1">
    <property type="nucleotide sequence ID" value="NZ_FNBI01000001.1"/>
</dbReference>
<dbReference type="Gene3D" id="3.40.50.180">
    <property type="entry name" value="Methylesterase CheB, C-terminal domain"/>
    <property type="match status" value="1"/>
</dbReference>
<protein>
    <recommendedName>
        <fullName evidence="4">protein-glutamate methylesterase</fullName>
        <ecNumber evidence="4">3.1.1.61</ecNumber>
    </recommendedName>
</protein>
<dbReference type="GO" id="GO:0008984">
    <property type="term" value="F:protein-glutamate methylesterase activity"/>
    <property type="evidence" value="ECO:0007669"/>
    <property type="project" value="UniProtKB-EC"/>
</dbReference>
<feature type="domain" description="Response regulatory" evidence="8">
    <location>
        <begin position="5"/>
        <end position="122"/>
    </location>
</feature>
<reference evidence="11 12" key="1">
    <citation type="submission" date="2016-10" db="EMBL/GenBank/DDBJ databases">
        <authorList>
            <person name="Varghese N."/>
            <person name="Submissions S."/>
        </authorList>
    </citation>
    <scope>NUCLEOTIDE SEQUENCE [LARGE SCALE GENOMIC DNA]</scope>
    <source>
        <strain evidence="11 12">S7-754</strain>
    </source>
</reference>
<evidence type="ECO:0000256" key="2">
    <source>
        <dbReference type="ARBA" id="ARBA00022500"/>
    </source>
</evidence>
<comment type="catalytic activity">
    <reaction evidence="5">
        <text>[protein]-L-glutamate 5-O-methyl ester + H2O = L-glutamyl-[protein] + methanol + H(+)</text>
        <dbReference type="Rhea" id="RHEA:23236"/>
        <dbReference type="Rhea" id="RHEA-COMP:10208"/>
        <dbReference type="Rhea" id="RHEA-COMP:10311"/>
        <dbReference type="ChEBI" id="CHEBI:15377"/>
        <dbReference type="ChEBI" id="CHEBI:15378"/>
        <dbReference type="ChEBI" id="CHEBI:17790"/>
        <dbReference type="ChEBI" id="CHEBI:29973"/>
        <dbReference type="ChEBI" id="CHEBI:82795"/>
        <dbReference type="EC" id="3.1.1.61"/>
    </reaction>
</comment>
<evidence type="ECO:0000256" key="5">
    <source>
        <dbReference type="ARBA" id="ARBA00048267"/>
    </source>
</evidence>
<dbReference type="SUPFAM" id="SSF52172">
    <property type="entry name" value="CheY-like"/>
    <property type="match status" value="1"/>
</dbReference>
<dbReference type="PROSITE" id="PS50122">
    <property type="entry name" value="CHEB"/>
    <property type="match status" value="1"/>
</dbReference>
<dbReference type="AlphaFoldDB" id="A0A1G7G3F2"/>
<dbReference type="PANTHER" id="PTHR42872:SF6">
    <property type="entry name" value="PROTEIN-GLUTAMATE METHYLESTERASE_PROTEIN-GLUTAMINE GLUTAMINASE"/>
    <property type="match status" value="1"/>
</dbReference>
<dbReference type="InterPro" id="IPR035909">
    <property type="entry name" value="CheB_C"/>
</dbReference>
<evidence type="ECO:0000259" key="9">
    <source>
        <dbReference type="PROSITE" id="PS50122"/>
    </source>
</evidence>
<dbReference type="InterPro" id="IPR000673">
    <property type="entry name" value="Sig_transdc_resp-reg_Me-estase"/>
</dbReference>
<evidence type="ECO:0000313" key="10">
    <source>
        <dbReference type="EMBL" id="MWC42683.1"/>
    </source>
</evidence>
<dbReference type="SUPFAM" id="SSF52738">
    <property type="entry name" value="Methylesterase CheB, C-terminal domain"/>
    <property type="match status" value="1"/>
</dbReference>
<evidence type="ECO:0000256" key="7">
    <source>
        <dbReference type="PROSITE-ProRule" id="PRU00169"/>
    </source>
</evidence>
<feature type="modified residue" description="4-aspartylphosphate" evidence="7">
    <location>
        <position position="56"/>
    </location>
</feature>
<name>A0A1G7G3F2_9SPHN</name>
<evidence type="ECO:0000259" key="8">
    <source>
        <dbReference type="PROSITE" id="PS50110"/>
    </source>
</evidence>
<dbReference type="PIRSF" id="PIRSF000876">
    <property type="entry name" value="RR_chemtxs_CheB"/>
    <property type="match status" value="1"/>
</dbReference>
<dbReference type="Pfam" id="PF00072">
    <property type="entry name" value="Response_reg"/>
    <property type="match status" value="1"/>
</dbReference>
<keyword evidence="7" id="KW-0597">Phosphoprotein</keyword>
<keyword evidence="1" id="KW-0963">Cytoplasm</keyword>
<dbReference type="Proteomes" id="UP000436801">
    <property type="component" value="Unassembled WGS sequence"/>
</dbReference>
<evidence type="ECO:0000256" key="3">
    <source>
        <dbReference type="ARBA" id="ARBA00022801"/>
    </source>
</evidence>
<dbReference type="EMBL" id="WSUT01000005">
    <property type="protein sequence ID" value="MWC42683.1"/>
    <property type="molecule type" value="Genomic_DNA"/>
</dbReference>
<reference evidence="10 13" key="2">
    <citation type="submission" date="2019-12" db="EMBL/GenBank/DDBJ databases">
        <authorList>
            <person name="Zheng J."/>
        </authorList>
    </citation>
    <scope>NUCLEOTIDE SEQUENCE [LARGE SCALE GENOMIC DNA]</scope>
    <source>
        <strain evidence="10 13">DSM 27347</strain>
    </source>
</reference>
<dbReference type="GO" id="GO:0000156">
    <property type="term" value="F:phosphorelay response regulator activity"/>
    <property type="evidence" value="ECO:0007669"/>
    <property type="project" value="InterPro"/>
</dbReference>
<dbReference type="PANTHER" id="PTHR42872">
    <property type="entry name" value="PROTEIN-GLUTAMATE METHYLESTERASE/PROTEIN-GLUTAMINE GLUTAMINASE"/>
    <property type="match status" value="1"/>
</dbReference>
<dbReference type="CDD" id="cd17541">
    <property type="entry name" value="REC_CheB-like"/>
    <property type="match status" value="1"/>
</dbReference>
<comment type="caution">
    <text evidence="6">Lacks conserved residue(s) required for the propagation of feature annotation.</text>
</comment>
<dbReference type="Pfam" id="PF01339">
    <property type="entry name" value="CheB_methylest"/>
    <property type="match status" value="1"/>
</dbReference>
<evidence type="ECO:0000256" key="4">
    <source>
        <dbReference type="ARBA" id="ARBA00039140"/>
    </source>
</evidence>
<evidence type="ECO:0000313" key="13">
    <source>
        <dbReference type="Proteomes" id="UP000436801"/>
    </source>
</evidence>
<gene>
    <name evidence="10" type="ORF">GQR91_03300</name>
    <name evidence="11" type="ORF">SAMN05216557_101685</name>
</gene>
<dbReference type="Gene3D" id="3.40.50.2300">
    <property type="match status" value="1"/>
</dbReference>
<dbReference type="EC" id="3.1.1.61" evidence="4"/>